<dbReference type="InterPro" id="IPR021298">
    <property type="entry name" value="CFAP298"/>
</dbReference>
<dbReference type="Proteomes" id="UP001642540">
    <property type="component" value="Unassembled WGS sequence"/>
</dbReference>
<proteinExistence type="inferred from homology"/>
<evidence type="ECO:0000313" key="3">
    <source>
        <dbReference type="Proteomes" id="UP001642540"/>
    </source>
</evidence>
<comment type="similarity">
    <text evidence="1">Belongs to the CFAP298 family.</text>
</comment>
<dbReference type="PANTHER" id="PTHR13238:SF0">
    <property type="entry name" value="CILIA- AND FLAGELLA-ASSOCIATED PROTEIN 298"/>
    <property type="match status" value="1"/>
</dbReference>
<dbReference type="EMBL" id="CAXLJM020000107">
    <property type="protein sequence ID" value="CAL8135224.1"/>
    <property type="molecule type" value="Genomic_DNA"/>
</dbReference>
<dbReference type="Pfam" id="PF11069">
    <property type="entry name" value="CFAP298"/>
    <property type="match status" value="1"/>
</dbReference>
<accession>A0ABP1RT83</accession>
<protein>
    <submittedName>
        <fullName evidence="2">Uncharacterized protein</fullName>
    </submittedName>
</protein>
<name>A0ABP1RT83_9HEXA</name>
<dbReference type="PANTHER" id="PTHR13238">
    <property type="entry name" value="PROTEIN C21ORF59"/>
    <property type="match status" value="1"/>
</dbReference>
<organism evidence="2 3">
    <name type="scientific">Orchesella dallaii</name>
    <dbReference type="NCBI Taxonomy" id="48710"/>
    <lineage>
        <taxon>Eukaryota</taxon>
        <taxon>Metazoa</taxon>
        <taxon>Ecdysozoa</taxon>
        <taxon>Arthropoda</taxon>
        <taxon>Hexapoda</taxon>
        <taxon>Collembola</taxon>
        <taxon>Entomobryomorpha</taxon>
        <taxon>Entomobryoidea</taxon>
        <taxon>Orchesellidae</taxon>
        <taxon>Orchesellinae</taxon>
        <taxon>Orchesella</taxon>
    </lineage>
</organism>
<sequence length="103" mass="11848">MAPYDQIRMELEGREEFGGTHDSLQVIAKEETEIVVLWQTNLSLELLEDFIGKTEKTKVVVKLQKNGSGPTARESVMMEEDRKLMMMLDYRKQVREDEGVRGG</sequence>
<gene>
    <name evidence="2" type="ORF">ODALV1_LOCUS25885</name>
</gene>
<reference evidence="2 3" key="1">
    <citation type="submission" date="2024-08" db="EMBL/GenBank/DDBJ databases">
        <authorList>
            <person name="Cucini C."/>
            <person name="Frati F."/>
        </authorList>
    </citation>
    <scope>NUCLEOTIDE SEQUENCE [LARGE SCALE GENOMIC DNA]</scope>
</reference>
<keyword evidence="3" id="KW-1185">Reference proteome</keyword>
<comment type="caution">
    <text evidence="2">The sequence shown here is derived from an EMBL/GenBank/DDBJ whole genome shotgun (WGS) entry which is preliminary data.</text>
</comment>
<evidence type="ECO:0000313" key="2">
    <source>
        <dbReference type="EMBL" id="CAL8135224.1"/>
    </source>
</evidence>
<evidence type="ECO:0000256" key="1">
    <source>
        <dbReference type="ARBA" id="ARBA00009619"/>
    </source>
</evidence>